<keyword evidence="2" id="KW-1185">Reference proteome</keyword>
<evidence type="ECO:0000313" key="2">
    <source>
        <dbReference type="Proteomes" id="UP000095477"/>
    </source>
</evidence>
<protein>
    <submittedName>
        <fullName evidence="1">Uncharacterized protein</fullName>
    </submittedName>
</protein>
<name>A0A143WT95_9ENTR</name>
<proteinExistence type="predicted"/>
<sequence>MEIINNKLRRTVLVVILLELYSCGLKGPLYFRDTGKADKIQEKFQLKTTRSSTQLKVAKASLTIR</sequence>
<accession>A0A143WT95</accession>
<gene>
    <name evidence="1" type="ORF">TPER_HE00030</name>
</gene>
<dbReference type="KEGG" id="hed:TPER_HE00030"/>
<reference evidence="2" key="1">
    <citation type="submission" date="2016-01" db="EMBL/GenBank/DDBJ databases">
        <authorList>
            <person name="Husnik F."/>
        </authorList>
    </citation>
    <scope>NUCLEOTIDE SEQUENCE [LARGE SCALE GENOMIC DNA]</scope>
</reference>
<dbReference type="AlphaFoldDB" id="A0A143WT95"/>
<dbReference type="Proteomes" id="UP000095477">
    <property type="component" value="Chromosome I"/>
</dbReference>
<organism evidence="1 2">
    <name type="scientific">Candidatus Hoaglandella endobia</name>
    <dbReference type="NCBI Taxonomy" id="1778263"/>
    <lineage>
        <taxon>Bacteria</taxon>
        <taxon>Pseudomonadati</taxon>
        <taxon>Pseudomonadota</taxon>
        <taxon>Gammaproteobacteria</taxon>
        <taxon>Enterobacterales</taxon>
        <taxon>Enterobacteriaceae</taxon>
        <taxon>Candidatus Hoaglandella</taxon>
    </lineage>
</organism>
<evidence type="ECO:0000313" key="1">
    <source>
        <dbReference type="EMBL" id="CUX96983.1"/>
    </source>
</evidence>
<dbReference type="EMBL" id="LN999835">
    <property type="protein sequence ID" value="CUX96983.1"/>
    <property type="molecule type" value="Genomic_DNA"/>
</dbReference>
<dbReference type="STRING" id="1778263.TPER_HE00030"/>